<name>A0A5K0U9Q7_9VIRU</name>
<keyword evidence="1" id="KW-0472">Membrane</keyword>
<dbReference type="Proteomes" id="UP000594342">
    <property type="component" value="Unassembled WGS sequence"/>
</dbReference>
<sequence>MLSFYNISSVTPYVYLLILGGVLGLLSVVFLTLLNVVPGLTKNFIGTVLHSRRKNGDVDKMFKFVYDISMDMVDLDTPPTKRYQFLPSFVSYDRSRYIKGDESLKMTVLNRLGEKVNIASNSYKVYLLTNLSVLGHTFNPISVYYVLENNVLINIVAEVSNIPWYEKTTYILNIKDDKITNKVHEKKMHVSPFNPHKDQLYEFDNNVKFVTTNEGANVLNAVYFSIKVYNKTVEPSNLVMHASYNLSRSDFKLLRIFRPLLTIFRIHFQALKLWLKGYVVYEHPLKQNKKSVEVENYIKSTE</sequence>
<dbReference type="EMBL" id="UPSH01000001">
    <property type="protein sequence ID" value="VBB18202.1"/>
    <property type="molecule type" value="Genomic_DNA"/>
</dbReference>
<organism evidence="2 3">
    <name type="scientific">Yasminevirus sp. GU-2018</name>
    <dbReference type="NCBI Taxonomy" id="2420051"/>
    <lineage>
        <taxon>Viruses</taxon>
        <taxon>Varidnaviria</taxon>
        <taxon>Bamfordvirae</taxon>
        <taxon>Nucleocytoviricota</taxon>
        <taxon>Megaviricetes</taxon>
        <taxon>Imitervirales</taxon>
        <taxon>Mimiviridae</taxon>
        <taxon>Klosneuvirinae</taxon>
        <taxon>Yasminevirus</taxon>
        <taxon>Yasminevirus saudimassiliense</taxon>
    </lineage>
</organism>
<comment type="caution">
    <text evidence="2">The sequence shown here is derived from an EMBL/GenBank/DDBJ whole genome shotgun (WGS) entry which is preliminary data.</text>
</comment>
<evidence type="ECO:0000313" key="3">
    <source>
        <dbReference type="Proteomes" id="UP000594342"/>
    </source>
</evidence>
<feature type="transmembrane region" description="Helical" evidence="1">
    <location>
        <begin position="12"/>
        <end position="34"/>
    </location>
</feature>
<keyword evidence="3" id="KW-1185">Reference proteome</keyword>
<evidence type="ECO:0000256" key="1">
    <source>
        <dbReference type="SAM" id="Phobius"/>
    </source>
</evidence>
<keyword evidence="1" id="KW-1133">Transmembrane helix</keyword>
<protein>
    <submittedName>
        <fullName evidence="2">DUF1365 domain-containing protein</fullName>
    </submittedName>
</protein>
<accession>A0A5K0U9Q7</accession>
<dbReference type="PANTHER" id="PTHR33973">
    <property type="entry name" value="OS07G0153300 PROTEIN"/>
    <property type="match status" value="1"/>
</dbReference>
<proteinExistence type="predicted"/>
<reference evidence="2 3" key="1">
    <citation type="submission" date="2018-10" db="EMBL/GenBank/DDBJ databases">
        <authorList>
            <consortium name="IHU Genomes"/>
        </authorList>
    </citation>
    <scope>NUCLEOTIDE SEQUENCE [LARGE SCALE GENOMIC DNA]</scope>
    <source>
        <strain evidence="2 3">A1</strain>
    </source>
</reference>
<dbReference type="Pfam" id="PF07103">
    <property type="entry name" value="DUF1365"/>
    <property type="match status" value="1"/>
</dbReference>
<dbReference type="PANTHER" id="PTHR33973:SF4">
    <property type="entry name" value="OS07G0153300 PROTEIN"/>
    <property type="match status" value="1"/>
</dbReference>
<dbReference type="InterPro" id="IPR010775">
    <property type="entry name" value="DUF1365"/>
</dbReference>
<evidence type="ECO:0000313" key="2">
    <source>
        <dbReference type="EMBL" id="VBB18202.1"/>
    </source>
</evidence>
<keyword evidence="1" id="KW-0812">Transmembrane</keyword>
<gene>
    <name evidence="2" type="ORF">YASMINEVIRUS_665</name>
</gene>